<organism evidence="2 3">
    <name type="scientific">Euroglyphus maynei</name>
    <name type="common">Mayne's house dust mite</name>
    <dbReference type="NCBI Taxonomy" id="6958"/>
    <lineage>
        <taxon>Eukaryota</taxon>
        <taxon>Metazoa</taxon>
        <taxon>Ecdysozoa</taxon>
        <taxon>Arthropoda</taxon>
        <taxon>Chelicerata</taxon>
        <taxon>Arachnida</taxon>
        <taxon>Acari</taxon>
        <taxon>Acariformes</taxon>
        <taxon>Sarcoptiformes</taxon>
        <taxon>Astigmata</taxon>
        <taxon>Psoroptidia</taxon>
        <taxon>Analgoidea</taxon>
        <taxon>Pyroglyphidae</taxon>
        <taxon>Pyroglyphinae</taxon>
        <taxon>Euroglyphus</taxon>
    </lineage>
</organism>
<evidence type="ECO:0000313" key="2">
    <source>
        <dbReference type="EMBL" id="OTF75078.1"/>
    </source>
</evidence>
<feature type="compositionally biased region" description="Basic and acidic residues" evidence="1">
    <location>
        <begin position="56"/>
        <end position="74"/>
    </location>
</feature>
<gene>
    <name evidence="2" type="ORF">BLA29_014795</name>
</gene>
<comment type="caution">
    <text evidence="2">The sequence shown here is derived from an EMBL/GenBank/DDBJ whole genome shotgun (WGS) entry which is preliminary data.</text>
</comment>
<name>A0A1Y3B539_EURMA</name>
<dbReference type="EMBL" id="MUJZ01043832">
    <property type="protein sequence ID" value="OTF75078.1"/>
    <property type="molecule type" value="Genomic_DNA"/>
</dbReference>
<accession>A0A1Y3B539</accession>
<reference evidence="2 3" key="1">
    <citation type="submission" date="2017-03" db="EMBL/GenBank/DDBJ databases">
        <title>Genome Survey of Euroglyphus maynei.</title>
        <authorList>
            <person name="Arlian L.G."/>
            <person name="Morgan M.S."/>
            <person name="Rider S.D."/>
        </authorList>
    </citation>
    <scope>NUCLEOTIDE SEQUENCE [LARGE SCALE GENOMIC DNA]</scope>
    <source>
        <strain evidence="2">Arlian Lab</strain>
        <tissue evidence="2">Whole body</tissue>
    </source>
</reference>
<evidence type="ECO:0000256" key="1">
    <source>
        <dbReference type="SAM" id="MobiDB-lite"/>
    </source>
</evidence>
<dbReference type="AlphaFoldDB" id="A0A1Y3B539"/>
<sequence length="89" mass="10031">MNETSNKTEQEKEKVNDLNAKVAAAAVDLTNDSIDPLKQTVEPASQLPNNNSNNNKENKFESQQEIIEEAKKDSLNNVEQQQQMKLSEE</sequence>
<keyword evidence="3" id="KW-1185">Reference proteome</keyword>
<feature type="non-terminal residue" evidence="2">
    <location>
        <position position="89"/>
    </location>
</feature>
<feature type="compositionally biased region" description="Polar residues" evidence="1">
    <location>
        <begin position="75"/>
        <end position="89"/>
    </location>
</feature>
<dbReference type="Proteomes" id="UP000194236">
    <property type="component" value="Unassembled WGS sequence"/>
</dbReference>
<feature type="region of interest" description="Disordered" evidence="1">
    <location>
        <begin position="41"/>
        <end position="89"/>
    </location>
</feature>
<proteinExistence type="predicted"/>
<protein>
    <submittedName>
        <fullName evidence="2">Uncharacterized protein</fullName>
    </submittedName>
</protein>
<evidence type="ECO:0000313" key="3">
    <source>
        <dbReference type="Proteomes" id="UP000194236"/>
    </source>
</evidence>